<feature type="domain" description="RNA polymerase sigma factor 70 region 4 type 2" evidence="7">
    <location>
        <begin position="116"/>
        <end position="167"/>
    </location>
</feature>
<dbReference type="PANTHER" id="PTHR43133:SF58">
    <property type="entry name" value="ECF RNA POLYMERASE SIGMA FACTOR SIGD"/>
    <property type="match status" value="1"/>
</dbReference>
<proteinExistence type="inferred from homology"/>
<sequence length="175" mass="20227">MASREDELRQLMTLSQQGDKRAYARLLDECQIWLRRYYARKIAPSLLEDIVQETLISVHRKRASYDPSRAFLPWLAAIARYRWIDQLRKVYRADETGLQEELLADPEEESVSAKVSLDRLLEMIPEKQAEVIRMVKIEGLSIVEAAEKTGQSESLVKVNIHRGIKKMNALVEQSS</sequence>
<evidence type="ECO:0000256" key="5">
    <source>
        <dbReference type="ARBA" id="ARBA00023163"/>
    </source>
</evidence>
<dbReference type="Pfam" id="PF08281">
    <property type="entry name" value="Sigma70_r4_2"/>
    <property type="match status" value="1"/>
</dbReference>
<dbReference type="SUPFAM" id="SSF88946">
    <property type="entry name" value="Sigma2 domain of RNA polymerase sigma factors"/>
    <property type="match status" value="1"/>
</dbReference>
<evidence type="ECO:0000256" key="3">
    <source>
        <dbReference type="ARBA" id="ARBA00023082"/>
    </source>
</evidence>
<dbReference type="InterPro" id="IPR014284">
    <property type="entry name" value="RNA_pol_sigma-70_dom"/>
</dbReference>
<dbReference type="EMBL" id="CP136594">
    <property type="protein sequence ID" value="WOE76236.1"/>
    <property type="molecule type" value="Genomic_DNA"/>
</dbReference>
<dbReference type="InterPro" id="IPR007627">
    <property type="entry name" value="RNA_pol_sigma70_r2"/>
</dbReference>
<protein>
    <submittedName>
        <fullName evidence="8">Sigma-70 family RNA polymerase sigma factor</fullName>
    </submittedName>
</protein>
<comment type="similarity">
    <text evidence="1">Belongs to the sigma-70 factor family. ECF subfamily.</text>
</comment>
<dbReference type="RefSeq" id="WP_317083798.1">
    <property type="nucleotide sequence ID" value="NZ_CP136594.1"/>
</dbReference>
<name>A0AA97F9W9_9SPHN</name>
<dbReference type="Pfam" id="PF04542">
    <property type="entry name" value="Sigma70_r2"/>
    <property type="match status" value="1"/>
</dbReference>
<organism evidence="8 9">
    <name type="scientific">Alterisphingorhabdus coralli</name>
    <dbReference type="NCBI Taxonomy" id="3071408"/>
    <lineage>
        <taxon>Bacteria</taxon>
        <taxon>Pseudomonadati</taxon>
        <taxon>Pseudomonadota</taxon>
        <taxon>Alphaproteobacteria</taxon>
        <taxon>Sphingomonadales</taxon>
        <taxon>Sphingomonadaceae</taxon>
        <taxon>Alterisphingorhabdus (ex Yan et al. 2024)</taxon>
    </lineage>
</organism>
<dbReference type="GO" id="GO:0006352">
    <property type="term" value="P:DNA-templated transcription initiation"/>
    <property type="evidence" value="ECO:0007669"/>
    <property type="project" value="InterPro"/>
</dbReference>
<dbReference type="InterPro" id="IPR036388">
    <property type="entry name" value="WH-like_DNA-bd_sf"/>
</dbReference>
<gene>
    <name evidence="8" type="ORF">RB602_05860</name>
</gene>
<dbReference type="Proteomes" id="UP001302429">
    <property type="component" value="Chromosome"/>
</dbReference>
<dbReference type="NCBIfam" id="TIGR02937">
    <property type="entry name" value="sigma70-ECF"/>
    <property type="match status" value="1"/>
</dbReference>
<dbReference type="InterPro" id="IPR039425">
    <property type="entry name" value="RNA_pol_sigma-70-like"/>
</dbReference>
<reference evidence="8 9" key="1">
    <citation type="submission" date="2023-10" db="EMBL/GenBank/DDBJ databases">
        <title>Complete genome sequence of a Sphingomonadaceae bacterium.</title>
        <authorList>
            <person name="Yan C."/>
        </authorList>
    </citation>
    <scope>NUCLEOTIDE SEQUENCE [LARGE SCALE GENOMIC DNA]</scope>
    <source>
        <strain evidence="8 9">SCSIO 66989</strain>
    </source>
</reference>
<keyword evidence="2" id="KW-0805">Transcription regulation</keyword>
<dbReference type="InterPro" id="IPR013324">
    <property type="entry name" value="RNA_pol_sigma_r3/r4-like"/>
</dbReference>
<dbReference type="Gene3D" id="1.10.10.10">
    <property type="entry name" value="Winged helix-like DNA-binding domain superfamily/Winged helix DNA-binding domain"/>
    <property type="match status" value="1"/>
</dbReference>
<feature type="domain" description="RNA polymerase sigma-70 region 2" evidence="6">
    <location>
        <begin position="36"/>
        <end position="89"/>
    </location>
</feature>
<dbReference type="PANTHER" id="PTHR43133">
    <property type="entry name" value="RNA POLYMERASE ECF-TYPE SIGMA FACTO"/>
    <property type="match status" value="1"/>
</dbReference>
<dbReference type="InterPro" id="IPR013325">
    <property type="entry name" value="RNA_pol_sigma_r2"/>
</dbReference>
<dbReference type="SUPFAM" id="SSF88659">
    <property type="entry name" value="Sigma3 and sigma4 domains of RNA polymerase sigma factors"/>
    <property type="match status" value="1"/>
</dbReference>
<keyword evidence="3" id="KW-0731">Sigma factor</keyword>
<evidence type="ECO:0000313" key="8">
    <source>
        <dbReference type="EMBL" id="WOE76236.1"/>
    </source>
</evidence>
<dbReference type="GO" id="GO:0003677">
    <property type="term" value="F:DNA binding"/>
    <property type="evidence" value="ECO:0007669"/>
    <property type="project" value="UniProtKB-KW"/>
</dbReference>
<dbReference type="InterPro" id="IPR013249">
    <property type="entry name" value="RNA_pol_sigma70_r4_t2"/>
</dbReference>
<evidence type="ECO:0000313" key="9">
    <source>
        <dbReference type="Proteomes" id="UP001302429"/>
    </source>
</evidence>
<keyword evidence="5" id="KW-0804">Transcription</keyword>
<accession>A0AA97F9W9</accession>
<dbReference type="Gene3D" id="1.10.1740.10">
    <property type="match status" value="1"/>
</dbReference>
<keyword evidence="9" id="KW-1185">Reference proteome</keyword>
<evidence type="ECO:0000256" key="4">
    <source>
        <dbReference type="ARBA" id="ARBA00023125"/>
    </source>
</evidence>
<evidence type="ECO:0000259" key="7">
    <source>
        <dbReference type="Pfam" id="PF08281"/>
    </source>
</evidence>
<keyword evidence="4" id="KW-0238">DNA-binding</keyword>
<dbReference type="KEGG" id="acoa:RB602_05860"/>
<evidence type="ECO:0000259" key="6">
    <source>
        <dbReference type="Pfam" id="PF04542"/>
    </source>
</evidence>
<evidence type="ECO:0000256" key="2">
    <source>
        <dbReference type="ARBA" id="ARBA00023015"/>
    </source>
</evidence>
<dbReference type="GO" id="GO:0016987">
    <property type="term" value="F:sigma factor activity"/>
    <property type="evidence" value="ECO:0007669"/>
    <property type="project" value="UniProtKB-KW"/>
</dbReference>
<evidence type="ECO:0000256" key="1">
    <source>
        <dbReference type="ARBA" id="ARBA00010641"/>
    </source>
</evidence>
<dbReference type="AlphaFoldDB" id="A0AA97F9W9"/>